<dbReference type="InterPro" id="IPR000477">
    <property type="entry name" value="RT_dom"/>
</dbReference>
<feature type="compositionally biased region" description="Basic and acidic residues" evidence="14">
    <location>
        <begin position="31"/>
        <end position="42"/>
    </location>
</feature>
<name>A0A8H4V7G1_9HYPO</name>
<feature type="domain" description="Reverse transcriptase" evidence="15">
    <location>
        <begin position="563"/>
        <end position="897"/>
    </location>
</feature>
<sequence length="1065" mass="119804">MHFTSLVTSYIRVLASYRNRVKVMARGVKRKREENGPSDRKRPGSAHVSPVRRDLLQQYYPKVQTLRDHVISKLPGSSRLRRKKIASLGGRKDRDTVESTLAHVLDTTLVCSSESPPSTGESAFQQFLSFSQQGDESYVSLSDGVSASTEAQSEIVDFVVWLLFQREPRASTWPKHLLCDGFRRGAREGALGGLAIPGIYSLYPNPHAAALKQAPWPHLLLLLGQSGQRLMVDLLVDCSIFMGLDAGSGNYYQLSGAPLSELDLSNGSLTSRLDCPPAARRLSDIAIMRRHLFYARPTLTARGRTQPGYRSTHILNKCLLVRQPAPPQSGSSVPQLDTENHNEVSTRKAMMYMFPRQFGLHNVFTSKVNATHHVEEFTSREDQIATLIPQGNDSGSVSLPKLPKRLRGAARHLQADWKHDAVNAGTTNRSQPMRTSPSSEETPLVDLACPASCVSAFCQAVLSKTIPDEFWGDGDTLCHNKKSFMHKVDHFIKLRRFESMTLHEISQGLKVADLAWLRPPDEDGKKLSQSDMNKRCEIFHEFLYYVFDSLLVPLVRGSFYVTESNTHRYEVFYFRHDVWRLIAKSAMAELRGNMFEELKVDEAQRILDSRRLGINSMLGPIHTILKFEKDANIRKLGSSISSVGDVYQRLRRFKASLGPGHGPFYFAKVDVHAAFDTIPQGAVVKLMSGVFNRRLYTVTKHAEVQPGGRAMPEPCKTATGIRKRWYSTALADGQPRPLLNRLESQLGESKRDTVFVESVAQRKYDAEFLVNLLSEHVERNLVKYGSHFLRQKRGIPQGSVLSSWLCNYFYADLESRHLGFLNTPDCLLVRLIDDFLLITLDKSKAIEFVQTMHGGFPDYGVEANQKKTRVNFDMHVGDDAVSKVAEGGRFPYCGMLISDQSLGITKDRNRGDGTNISSSLTVEFGRSPGQHFQRKIIAAFKAQSHIMFYDTSHNSKAAVFESLRDAFSETCRRMLAYIRCLSRQQQPRPGLVIQTMVKVADIAFLILSSKSRRLRYSHSSFGIRKGQVSAVAYTAFLEVLSRKQTGYGTVISWLQGQHTRHHHDE</sequence>
<evidence type="ECO:0000259" key="15">
    <source>
        <dbReference type="PROSITE" id="PS50878"/>
    </source>
</evidence>
<reference evidence="16 17" key="1">
    <citation type="journal article" date="2020" name="Genome Biol. Evol.">
        <title>A new high-quality draft genome assembly of the Chinese cordyceps Ophiocordyceps sinensis.</title>
        <authorList>
            <person name="Shu R."/>
            <person name="Zhang J."/>
            <person name="Meng Q."/>
            <person name="Zhang H."/>
            <person name="Zhou G."/>
            <person name="Li M."/>
            <person name="Wu P."/>
            <person name="Zhao Y."/>
            <person name="Chen C."/>
            <person name="Qin Q."/>
        </authorList>
    </citation>
    <scope>NUCLEOTIDE SEQUENCE [LARGE SCALE GENOMIC DNA]</scope>
    <source>
        <strain evidence="16 17">IOZ07</strain>
    </source>
</reference>
<comment type="similarity">
    <text evidence="1 13">Belongs to the reverse transcriptase family. Telomerase subfamily.</text>
</comment>
<dbReference type="GO" id="GO:0046872">
    <property type="term" value="F:metal ion binding"/>
    <property type="evidence" value="ECO:0007669"/>
    <property type="project" value="UniProtKB-KW"/>
</dbReference>
<dbReference type="PROSITE" id="PS50878">
    <property type="entry name" value="RT_POL"/>
    <property type="match status" value="1"/>
</dbReference>
<evidence type="ECO:0000256" key="7">
    <source>
        <dbReference type="ARBA" id="ARBA00022723"/>
    </source>
</evidence>
<dbReference type="GO" id="GO:0003720">
    <property type="term" value="F:telomerase activity"/>
    <property type="evidence" value="ECO:0007669"/>
    <property type="project" value="InterPro"/>
</dbReference>
<dbReference type="GO" id="GO:0000333">
    <property type="term" value="C:telomerase catalytic core complex"/>
    <property type="evidence" value="ECO:0007669"/>
    <property type="project" value="TreeGrafter"/>
</dbReference>
<dbReference type="GO" id="GO:0070034">
    <property type="term" value="F:telomerase RNA binding"/>
    <property type="evidence" value="ECO:0007669"/>
    <property type="project" value="TreeGrafter"/>
</dbReference>
<evidence type="ECO:0000256" key="10">
    <source>
        <dbReference type="ARBA" id="ARBA00022918"/>
    </source>
</evidence>
<keyword evidence="6 13" id="KW-0548">Nucleotidyltransferase</keyword>
<comment type="subcellular location">
    <subcellularLocation>
        <location evidence="13">Nucleus</location>
    </subcellularLocation>
    <subcellularLocation>
        <location evidence="13">Chromosome</location>
        <location evidence="13">Telomere</location>
    </subcellularLocation>
</comment>
<dbReference type="Gene3D" id="1.10.357.90">
    <property type="match status" value="1"/>
</dbReference>
<proteinExistence type="inferred from homology"/>
<evidence type="ECO:0000256" key="9">
    <source>
        <dbReference type="ARBA" id="ARBA00022895"/>
    </source>
</evidence>
<dbReference type="CDD" id="cd01648">
    <property type="entry name" value="TERT"/>
    <property type="match status" value="1"/>
</dbReference>
<comment type="caution">
    <text evidence="16">The sequence shown here is derived from an EMBL/GenBank/DDBJ whole genome shotgun (WGS) entry which is preliminary data.</text>
</comment>
<dbReference type="OrthoDB" id="289721at2759"/>
<evidence type="ECO:0000256" key="4">
    <source>
        <dbReference type="ARBA" id="ARBA00022454"/>
    </source>
</evidence>
<dbReference type="GO" id="GO:0000781">
    <property type="term" value="C:chromosome, telomeric region"/>
    <property type="evidence" value="ECO:0007669"/>
    <property type="project" value="UniProtKB-SubCell"/>
</dbReference>
<dbReference type="Proteomes" id="UP000557566">
    <property type="component" value="Unassembled WGS sequence"/>
</dbReference>
<evidence type="ECO:0000313" key="16">
    <source>
        <dbReference type="EMBL" id="KAF4510782.1"/>
    </source>
</evidence>
<evidence type="ECO:0000256" key="1">
    <source>
        <dbReference type="ARBA" id="ARBA00008001"/>
    </source>
</evidence>
<dbReference type="InterPro" id="IPR003545">
    <property type="entry name" value="Telomerase_RT"/>
</dbReference>
<evidence type="ECO:0000256" key="6">
    <source>
        <dbReference type="ARBA" id="ARBA00022695"/>
    </source>
</evidence>
<dbReference type="Gene3D" id="1.10.132.70">
    <property type="match status" value="1"/>
</dbReference>
<evidence type="ECO:0000256" key="3">
    <source>
        <dbReference type="ARBA" id="ARBA00016182"/>
    </source>
</evidence>
<keyword evidence="10 13" id="KW-0695">RNA-directed DNA polymerase</keyword>
<dbReference type="PANTHER" id="PTHR12066">
    <property type="entry name" value="TELOMERASE REVERSE TRANSCRIPTASE"/>
    <property type="match status" value="1"/>
</dbReference>
<keyword evidence="4 13" id="KW-0158">Chromosome</keyword>
<keyword evidence="8 13" id="KW-0460">Magnesium</keyword>
<dbReference type="InterPro" id="IPR021891">
    <property type="entry name" value="Telomerase_RBD"/>
</dbReference>
<feature type="compositionally biased region" description="Polar residues" evidence="14">
    <location>
        <begin position="424"/>
        <end position="441"/>
    </location>
</feature>
<keyword evidence="5 13" id="KW-0808">Transferase</keyword>
<comment type="function">
    <text evidence="13">Telomerase is a ribonucleoprotein enzyme essential for the replication of chromosome termini in most eukaryotes. It elongates telomeres. It is a reverse transcriptase that adds simple sequence repeats to chromosome ends by copying a template sequence within the RNA component of the enzyme.</text>
</comment>
<keyword evidence="7 13" id="KW-0479">Metal-binding</keyword>
<dbReference type="SMART" id="SM00975">
    <property type="entry name" value="Telomerase_RBD"/>
    <property type="match status" value="1"/>
</dbReference>
<feature type="region of interest" description="Disordered" evidence="14">
    <location>
        <begin position="418"/>
        <end position="441"/>
    </location>
</feature>
<protein>
    <recommendedName>
        <fullName evidence="3 13">Telomerase reverse transcriptase</fullName>
        <ecNumber evidence="2 13">2.7.7.49</ecNumber>
    </recommendedName>
    <alternativeName>
        <fullName evidence="13">Telomerase catalytic subunit</fullName>
    </alternativeName>
</protein>
<comment type="catalytic activity">
    <reaction evidence="12 13">
        <text>DNA(n) + a 2'-deoxyribonucleoside 5'-triphosphate = DNA(n+1) + diphosphate</text>
        <dbReference type="Rhea" id="RHEA:22508"/>
        <dbReference type="Rhea" id="RHEA-COMP:17339"/>
        <dbReference type="Rhea" id="RHEA-COMP:17340"/>
        <dbReference type="ChEBI" id="CHEBI:33019"/>
        <dbReference type="ChEBI" id="CHEBI:61560"/>
        <dbReference type="ChEBI" id="CHEBI:173112"/>
        <dbReference type="EC" id="2.7.7.49"/>
    </reaction>
</comment>
<dbReference type="AlphaFoldDB" id="A0A8H4V7G1"/>
<dbReference type="Gene3D" id="3.30.70.2630">
    <property type="match status" value="1"/>
</dbReference>
<evidence type="ECO:0000256" key="12">
    <source>
        <dbReference type="ARBA" id="ARBA00048173"/>
    </source>
</evidence>
<dbReference type="GO" id="GO:0042162">
    <property type="term" value="F:telomeric DNA binding"/>
    <property type="evidence" value="ECO:0007669"/>
    <property type="project" value="TreeGrafter"/>
</dbReference>
<dbReference type="Pfam" id="PF12009">
    <property type="entry name" value="Telomerase_RBD"/>
    <property type="match status" value="1"/>
</dbReference>
<dbReference type="EC" id="2.7.7.49" evidence="2 13"/>
<accession>A0A8H4V7G1</accession>
<feature type="region of interest" description="Disordered" evidence="14">
    <location>
        <begin position="28"/>
        <end position="51"/>
    </location>
</feature>
<keyword evidence="11 13" id="KW-0539">Nucleus</keyword>
<dbReference type="GO" id="GO:0007004">
    <property type="term" value="P:telomere maintenance via telomerase"/>
    <property type="evidence" value="ECO:0007669"/>
    <property type="project" value="TreeGrafter"/>
</dbReference>
<dbReference type="EMBL" id="JAAVMX010000003">
    <property type="protein sequence ID" value="KAF4510782.1"/>
    <property type="molecule type" value="Genomic_DNA"/>
</dbReference>
<evidence type="ECO:0000313" key="17">
    <source>
        <dbReference type="Proteomes" id="UP000557566"/>
    </source>
</evidence>
<evidence type="ECO:0000256" key="13">
    <source>
        <dbReference type="RuleBase" id="RU365061"/>
    </source>
</evidence>
<evidence type="ECO:0000256" key="11">
    <source>
        <dbReference type="ARBA" id="ARBA00023242"/>
    </source>
</evidence>
<gene>
    <name evidence="16" type="ORF">G6O67_002648</name>
</gene>
<evidence type="ECO:0000256" key="14">
    <source>
        <dbReference type="SAM" id="MobiDB-lite"/>
    </source>
</evidence>
<organism evidence="16 17">
    <name type="scientific">Ophiocordyceps sinensis</name>
    <dbReference type="NCBI Taxonomy" id="72228"/>
    <lineage>
        <taxon>Eukaryota</taxon>
        <taxon>Fungi</taxon>
        <taxon>Dikarya</taxon>
        <taxon>Ascomycota</taxon>
        <taxon>Pezizomycotina</taxon>
        <taxon>Sordariomycetes</taxon>
        <taxon>Hypocreomycetidae</taxon>
        <taxon>Hypocreales</taxon>
        <taxon>Ophiocordycipitaceae</taxon>
        <taxon>Ophiocordyceps</taxon>
    </lineage>
</organism>
<keyword evidence="17" id="KW-1185">Reference proteome</keyword>
<dbReference type="PANTHER" id="PTHR12066:SF0">
    <property type="entry name" value="TELOMERASE REVERSE TRANSCRIPTASE"/>
    <property type="match status" value="1"/>
</dbReference>
<dbReference type="Pfam" id="PF00078">
    <property type="entry name" value="RVT_1"/>
    <property type="match status" value="1"/>
</dbReference>
<evidence type="ECO:0000256" key="2">
    <source>
        <dbReference type="ARBA" id="ARBA00012493"/>
    </source>
</evidence>
<keyword evidence="9 13" id="KW-0779">Telomere</keyword>
<dbReference type="PRINTS" id="PR01365">
    <property type="entry name" value="TELOMERASERT"/>
</dbReference>
<evidence type="ECO:0000256" key="5">
    <source>
        <dbReference type="ARBA" id="ARBA00022679"/>
    </source>
</evidence>
<evidence type="ECO:0000256" key="8">
    <source>
        <dbReference type="ARBA" id="ARBA00022842"/>
    </source>
</evidence>